<dbReference type="AlphaFoldDB" id="A0AAN6TUZ3"/>
<evidence type="ECO:0000313" key="2">
    <source>
        <dbReference type="Proteomes" id="UP001302602"/>
    </source>
</evidence>
<sequence length="138" mass="15035">MARLSFPQIHTGWRSVSSAAWWSCESHLGAAYKSPRFPPRRRQSARHPSTVRSCLRIAYPSGRFAFALMHPPGALSSVIPWRATKTAPPALVRRPPARRVSALPVPSAQSPLIGAGSSSYCKIGALDIDIDQTACCKR</sequence>
<organism evidence="1 2">
    <name type="scientific">Parathielavia appendiculata</name>
    <dbReference type="NCBI Taxonomy" id="2587402"/>
    <lineage>
        <taxon>Eukaryota</taxon>
        <taxon>Fungi</taxon>
        <taxon>Dikarya</taxon>
        <taxon>Ascomycota</taxon>
        <taxon>Pezizomycotina</taxon>
        <taxon>Sordariomycetes</taxon>
        <taxon>Sordariomycetidae</taxon>
        <taxon>Sordariales</taxon>
        <taxon>Chaetomiaceae</taxon>
        <taxon>Parathielavia</taxon>
    </lineage>
</organism>
<comment type="caution">
    <text evidence="1">The sequence shown here is derived from an EMBL/GenBank/DDBJ whole genome shotgun (WGS) entry which is preliminary data.</text>
</comment>
<name>A0AAN6TUZ3_9PEZI</name>
<dbReference type="Proteomes" id="UP001302602">
    <property type="component" value="Unassembled WGS sequence"/>
</dbReference>
<proteinExistence type="predicted"/>
<gene>
    <name evidence="1" type="ORF">N657DRAFT_121466</name>
</gene>
<protein>
    <submittedName>
        <fullName evidence="1">Uncharacterized protein</fullName>
    </submittedName>
</protein>
<keyword evidence="2" id="KW-1185">Reference proteome</keyword>
<dbReference type="EMBL" id="MU853234">
    <property type="protein sequence ID" value="KAK4121232.1"/>
    <property type="molecule type" value="Genomic_DNA"/>
</dbReference>
<evidence type="ECO:0000313" key="1">
    <source>
        <dbReference type="EMBL" id="KAK4121232.1"/>
    </source>
</evidence>
<accession>A0AAN6TUZ3</accession>
<dbReference type="GeneID" id="87822588"/>
<reference evidence="1" key="2">
    <citation type="submission" date="2023-05" db="EMBL/GenBank/DDBJ databases">
        <authorList>
            <consortium name="Lawrence Berkeley National Laboratory"/>
            <person name="Steindorff A."/>
            <person name="Hensen N."/>
            <person name="Bonometti L."/>
            <person name="Westerberg I."/>
            <person name="Brannstrom I.O."/>
            <person name="Guillou S."/>
            <person name="Cros-Aarteil S."/>
            <person name="Calhoun S."/>
            <person name="Haridas S."/>
            <person name="Kuo A."/>
            <person name="Mondo S."/>
            <person name="Pangilinan J."/>
            <person name="Riley R."/>
            <person name="Labutti K."/>
            <person name="Andreopoulos B."/>
            <person name="Lipzen A."/>
            <person name="Chen C."/>
            <person name="Yanf M."/>
            <person name="Daum C."/>
            <person name="Ng V."/>
            <person name="Clum A."/>
            <person name="Ohm R."/>
            <person name="Martin F."/>
            <person name="Silar P."/>
            <person name="Natvig D."/>
            <person name="Lalanne C."/>
            <person name="Gautier V."/>
            <person name="Ament-Velasquez S.L."/>
            <person name="Kruys A."/>
            <person name="Hutchinson M.I."/>
            <person name="Powell A.J."/>
            <person name="Barry K."/>
            <person name="Miller A.N."/>
            <person name="Grigoriev I.V."/>
            <person name="Debuchy R."/>
            <person name="Gladieux P."/>
            <person name="Thoren M.H."/>
            <person name="Johannesson H."/>
        </authorList>
    </citation>
    <scope>NUCLEOTIDE SEQUENCE</scope>
    <source>
        <strain evidence="1">CBS 731.68</strain>
    </source>
</reference>
<dbReference type="RefSeq" id="XP_062645003.1">
    <property type="nucleotide sequence ID" value="XM_062785822.1"/>
</dbReference>
<reference evidence="1" key="1">
    <citation type="journal article" date="2023" name="Mol. Phylogenet. Evol.">
        <title>Genome-scale phylogeny and comparative genomics of the fungal order Sordariales.</title>
        <authorList>
            <person name="Hensen N."/>
            <person name="Bonometti L."/>
            <person name="Westerberg I."/>
            <person name="Brannstrom I.O."/>
            <person name="Guillou S."/>
            <person name="Cros-Aarteil S."/>
            <person name="Calhoun S."/>
            <person name="Haridas S."/>
            <person name="Kuo A."/>
            <person name="Mondo S."/>
            <person name="Pangilinan J."/>
            <person name="Riley R."/>
            <person name="LaButti K."/>
            <person name="Andreopoulos B."/>
            <person name="Lipzen A."/>
            <person name="Chen C."/>
            <person name="Yan M."/>
            <person name="Daum C."/>
            <person name="Ng V."/>
            <person name="Clum A."/>
            <person name="Steindorff A."/>
            <person name="Ohm R.A."/>
            <person name="Martin F."/>
            <person name="Silar P."/>
            <person name="Natvig D.O."/>
            <person name="Lalanne C."/>
            <person name="Gautier V."/>
            <person name="Ament-Velasquez S.L."/>
            <person name="Kruys A."/>
            <person name="Hutchinson M.I."/>
            <person name="Powell A.J."/>
            <person name="Barry K."/>
            <person name="Miller A.N."/>
            <person name="Grigoriev I.V."/>
            <person name="Debuchy R."/>
            <person name="Gladieux P."/>
            <person name="Hiltunen Thoren M."/>
            <person name="Johannesson H."/>
        </authorList>
    </citation>
    <scope>NUCLEOTIDE SEQUENCE</scope>
    <source>
        <strain evidence="1">CBS 731.68</strain>
    </source>
</reference>